<evidence type="ECO:0000313" key="2">
    <source>
        <dbReference type="Proteomes" id="UP000294576"/>
    </source>
</evidence>
<sequence length="143" mass="15225">MTRRDIEHSKGLDTDADLQAHLAELEAEAPAEEVLTPPADHALSKAPLQRIKGDLDHVRNEIEILGARLSLVKQQTVAVARSKAEWADASAHAQLGAYPWAKLAAAMAATAVGARVLRRLPPGAVAAAIIPLLIARLEAKSRP</sequence>
<protein>
    <submittedName>
        <fullName evidence="1">Uncharacterized protein</fullName>
    </submittedName>
</protein>
<accession>A0A4V2V7X3</accession>
<dbReference type="AlphaFoldDB" id="A0A4V2V7X3"/>
<organism evidence="1 2">
    <name type="scientific">Rhizobium sullae</name>
    <name type="common">Rhizobium hedysari</name>
    <dbReference type="NCBI Taxonomy" id="50338"/>
    <lineage>
        <taxon>Bacteria</taxon>
        <taxon>Pseudomonadati</taxon>
        <taxon>Pseudomonadota</taxon>
        <taxon>Alphaproteobacteria</taxon>
        <taxon>Hyphomicrobiales</taxon>
        <taxon>Rhizobiaceae</taxon>
        <taxon>Rhizobium/Agrobacterium group</taxon>
        <taxon>Rhizobium</taxon>
    </lineage>
</organism>
<dbReference type="EMBL" id="SMBH01000030">
    <property type="protein sequence ID" value="TCU07008.1"/>
    <property type="molecule type" value="Genomic_DNA"/>
</dbReference>
<gene>
    <name evidence="1" type="ORF">EV132_13038</name>
</gene>
<dbReference type="RefSeq" id="WP_132568539.1">
    <property type="nucleotide sequence ID" value="NZ_SMBH01000030.1"/>
</dbReference>
<proteinExistence type="predicted"/>
<dbReference type="Proteomes" id="UP000294576">
    <property type="component" value="Unassembled WGS sequence"/>
</dbReference>
<name>A0A4V2V7X3_RHISU</name>
<evidence type="ECO:0000313" key="1">
    <source>
        <dbReference type="EMBL" id="TCU07008.1"/>
    </source>
</evidence>
<reference evidence="1 2" key="1">
    <citation type="submission" date="2019-03" db="EMBL/GenBank/DDBJ databases">
        <title>Genomic Encyclopedia of Type Strains, Phase IV (KMG-V): Genome sequencing to study the core and pangenomes of soil and plant-associated prokaryotes.</title>
        <authorList>
            <person name="Whitman W."/>
        </authorList>
    </citation>
    <scope>NUCLEOTIDE SEQUENCE [LARGE SCALE GENOMIC DNA]</scope>
    <source>
        <strain evidence="1 2">Hc14</strain>
    </source>
</reference>
<comment type="caution">
    <text evidence="1">The sequence shown here is derived from an EMBL/GenBank/DDBJ whole genome shotgun (WGS) entry which is preliminary data.</text>
</comment>